<dbReference type="SUPFAM" id="SSF46689">
    <property type="entry name" value="Homeodomain-like"/>
    <property type="match status" value="1"/>
</dbReference>
<protein>
    <submittedName>
        <fullName evidence="7">Transcriptional regulator, TetR family</fullName>
    </submittedName>
</protein>
<dbReference type="RefSeq" id="WP_073389269.1">
    <property type="nucleotide sequence ID" value="NZ_FQVU01000002.1"/>
</dbReference>
<accession>A0A1M5IVP1</accession>
<name>A0A1M5IVP1_9ACTN</name>
<evidence type="ECO:0000256" key="1">
    <source>
        <dbReference type="ARBA" id="ARBA00022491"/>
    </source>
</evidence>
<organism evidence="7 8">
    <name type="scientific">Jatrophihabitans endophyticus</name>
    <dbReference type="NCBI Taxonomy" id="1206085"/>
    <lineage>
        <taxon>Bacteria</taxon>
        <taxon>Bacillati</taxon>
        <taxon>Actinomycetota</taxon>
        <taxon>Actinomycetes</taxon>
        <taxon>Jatrophihabitantales</taxon>
        <taxon>Jatrophihabitantaceae</taxon>
        <taxon>Jatrophihabitans</taxon>
    </lineage>
</organism>
<dbReference type="PROSITE" id="PS50977">
    <property type="entry name" value="HTH_TETR_2"/>
    <property type="match status" value="1"/>
</dbReference>
<dbReference type="STRING" id="1206085.SAMN05443575_2010"/>
<dbReference type="AlphaFoldDB" id="A0A1M5IVP1"/>
<evidence type="ECO:0000313" key="8">
    <source>
        <dbReference type="Proteomes" id="UP000186132"/>
    </source>
</evidence>
<evidence type="ECO:0000259" key="6">
    <source>
        <dbReference type="PROSITE" id="PS50977"/>
    </source>
</evidence>
<dbReference type="OrthoDB" id="2356263at2"/>
<keyword evidence="1" id="KW-0678">Repressor</keyword>
<dbReference type="InterPro" id="IPR039538">
    <property type="entry name" value="BetI_C"/>
</dbReference>
<dbReference type="Pfam" id="PF00440">
    <property type="entry name" value="TetR_N"/>
    <property type="match status" value="1"/>
</dbReference>
<dbReference type="SUPFAM" id="SSF48498">
    <property type="entry name" value="Tetracyclin repressor-like, C-terminal domain"/>
    <property type="match status" value="1"/>
</dbReference>
<keyword evidence="8" id="KW-1185">Reference proteome</keyword>
<dbReference type="Pfam" id="PF13977">
    <property type="entry name" value="TetR_C_6"/>
    <property type="match status" value="1"/>
</dbReference>
<evidence type="ECO:0000256" key="4">
    <source>
        <dbReference type="ARBA" id="ARBA00023163"/>
    </source>
</evidence>
<feature type="domain" description="HTH tetR-type" evidence="6">
    <location>
        <begin position="1"/>
        <end position="61"/>
    </location>
</feature>
<evidence type="ECO:0000256" key="5">
    <source>
        <dbReference type="PROSITE-ProRule" id="PRU00335"/>
    </source>
</evidence>
<keyword evidence="4" id="KW-0804">Transcription</keyword>
<reference evidence="7 8" key="1">
    <citation type="submission" date="2016-11" db="EMBL/GenBank/DDBJ databases">
        <authorList>
            <person name="Jaros S."/>
            <person name="Januszkiewicz K."/>
            <person name="Wedrychowicz H."/>
        </authorList>
    </citation>
    <scope>NUCLEOTIDE SEQUENCE [LARGE SCALE GENOMIC DNA]</scope>
    <source>
        <strain evidence="7 8">DSM 45627</strain>
    </source>
</reference>
<dbReference type="InterPro" id="IPR009057">
    <property type="entry name" value="Homeodomain-like_sf"/>
</dbReference>
<dbReference type="EMBL" id="FQVU01000002">
    <property type="protein sequence ID" value="SHG32040.1"/>
    <property type="molecule type" value="Genomic_DNA"/>
</dbReference>
<feature type="DNA-binding region" description="H-T-H motif" evidence="5">
    <location>
        <begin position="24"/>
        <end position="43"/>
    </location>
</feature>
<dbReference type="InterPro" id="IPR036271">
    <property type="entry name" value="Tet_transcr_reg_TetR-rel_C_sf"/>
</dbReference>
<evidence type="ECO:0000256" key="2">
    <source>
        <dbReference type="ARBA" id="ARBA00023015"/>
    </source>
</evidence>
<dbReference type="Gene3D" id="1.10.357.10">
    <property type="entry name" value="Tetracycline Repressor, domain 2"/>
    <property type="match status" value="1"/>
</dbReference>
<dbReference type="GO" id="GO:0003677">
    <property type="term" value="F:DNA binding"/>
    <property type="evidence" value="ECO:0007669"/>
    <property type="project" value="UniProtKB-UniRule"/>
</dbReference>
<keyword evidence="3 5" id="KW-0238">DNA-binding</keyword>
<evidence type="ECO:0000256" key="3">
    <source>
        <dbReference type="ARBA" id="ARBA00023125"/>
    </source>
</evidence>
<sequence length="207" mass="21831">MGHREQLLAAARRLIEERGYARITARDLVAASDTNLGSIGYHFGSKAGLLNEAIELAFRDYAEQIAGQAMAGTTATPLERAAATWTTAIDNFADQQPVLQAYVEALAQAMRVPELRAQLAGHYARARSRVAELVAVALADGSSADEPHCRAVAAVVIATCDGLAMQWLLDPEGVPSSDEVGAGLAAVLAASYRPPETSRTAGRTSAR</sequence>
<keyword evidence="2" id="KW-0805">Transcription regulation</keyword>
<dbReference type="Proteomes" id="UP000186132">
    <property type="component" value="Unassembled WGS sequence"/>
</dbReference>
<dbReference type="PANTHER" id="PTHR47506">
    <property type="entry name" value="TRANSCRIPTIONAL REGULATORY PROTEIN"/>
    <property type="match status" value="1"/>
</dbReference>
<gene>
    <name evidence="7" type="ORF">SAMN05443575_2010</name>
</gene>
<dbReference type="PANTHER" id="PTHR47506:SF1">
    <property type="entry name" value="HTH-TYPE TRANSCRIPTIONAL REGULATOR YJDC"/>
    <property type="match status" value="1"/>
</dbReference>
<dbReference type="InterPro" id="IPR001647">
    <property type="entry name" value="HTH_TetR"/>
</dbReference>
<proteinExistence type="predicted"/>
<evidence type="ECO:0000313" key="7">
    <source>
        <dbReference type="EMBL" id="SHG32040.1"/>
    </source>
</evidence>
<dbReference type="PRINTS" id="PR00455">
    <property type="entry name" value="HTHTETR"/>
</dbReference>